<reference evidence="1" key="1">
    <citation type="submission" date="2012-02" db="EMBL/GenBank/DDBJ databases">
        <title>Whole genome shotgun sequence of Gordonia otitidis NBRC 100426.</title>
        <authorList>
            <person name="Yoshida I."/>
            <person name="Hosoyama A."/>
            <person name="Tsuchikane K."/>
            <person name="Katsumata H."/>
            <person name="Yamazaki S."/>
            <person name="Fujita N."/>
        </authorList>
    </citation>
    <scope>NUCLEOTIDE SEQUENCE [LARGE SCALE GENOMIC DNA]</scope>
    <source>
        <strain evidence="1">NBRC 100426</strain>
    </source>
</reference>
<accession>H5TJN5</accession>
<dbReference type="AlphaFoldDB" id="H5TJN5"/>
<comment type="caution">
    <text evidence="1">The sequence shown here is derived from an EMBL/GenBank/DDBJ whole genome shotgun (WGS) entry which is preliminary data.</text>
</comment>
<sequence>MIVPISITLNIDTGIDDIVDALDCRIDNATQRRFWFAEAHHASADTPTPLYDSRVVIRLRSGARDDLTVTMLPESCDRLTGDWAAPFDRDDLEYRISERWCGGSRQLTASARTHHPAGAMVAAIRDGADPTHLLDMSQRRFLVACATSGTPIDHLVIRGPITSHVWDTALPENRRVRVERWLTDGLDVLGITTRVELRPGDASYDLTARAVDAAGELRDGLSGLGGQTSPLASRTALALRVLSGAAT</sequence>
<name>H5TJN5_GORO1</name>
<organism evidence="1 2">
    <name type="scientific">Gordonia otitidis (strain DSM 44809 / CCUG 52243 / JCM 12355 / NBRC 100426 / IFM 10032)</name>
    <dbReference type="NCBI Taxonomy" id="1108044"/>
    <lineage>
        <taxon>Bacteria</taxon>
        <taxon>Bacillati</taxon>
        <taxon>Actinomycetota</taxon>
        <taxon>Actinomycetes</taxon>
        <taxon>Mycobacteriales</taxon>
        <taxon>Gordoniaceae</taxon>
        <taxon>Gordonia</taxon>
    </lineage>
</organism>
<dbReference type="OrthoDB" id="4149797at2"/>
<evidence type="ECO:0008006" key="3">
    <source>
        <dbReference type="Google" id="ProtNLM"/>
    </source>
</evidence>
<gene>
    <name evidence="1" type="ORF">GOOTI_077_00140</name>
</gene>
<dbReference type="Proteomes" id="UP000005038">
    <property type="component" value="Unassembled WGS sequence"/>
</dbReference>
<keyword evidence="2" id="KW-1185">Reference proteome</keyword>
<protein>
    <recommendedName>
        <fullName evidence="3">CYTH domain-containing protein</fullName>
    </recommendedName>
</protein>
<evidence type="ECO:0000313" key="2">
    <source>
        <dbReference type="Proteomes" id="UP000005038"/>
    </source>
</evidence>
<dbReference type="RefSeq" id="WP_007237937.1">
    <property type="nucleotide sequence ID" value="NZ_BAFB01000077.1"/>
</dbReference>
<dbReference type="EMBL" id="BAFB01000077">
    <property type="protein sequence ID" value="GAB33693.1"/>
    <property type="molecule type" value="Genomic_DNA"/>
</dbReference>
<proteinExistence type="predicted"/>
<evidence type="ECO:0000313" key="1">
    <source>
        <dbReference type="EMBL" id="GAB33693.1"/>
    </source>
</evidence>